<dbReference type="GO" id="GO:0030973">
    <property type="term" value="F:molybdate ion binding"/>
    <property type="evidence" value="ECO:0007669"/>
    <property type="project" value="TreeGrafter"/>
</dbReference>
<dbReference type="Pfam" id="PF13531">
    <property type="entry name" value="SBP_bac_11"/>
    <property type="match status" value="1"/>
</dbReference>
<sequence>MSKIINTGRATTLVMVLALCGFMSTTALAGKDVGKGHDHRTFQVDGKIAYGKVGDSYTADLVIYLAGNQFMVMEDLISTFQKHNPDIKSVFVETIPPGQILKGQILKQGKIAGQKIARNPDLFASVNVNHLKKLHSKNLMNDYMIYTHNKLALEVLEGNPKHIKGPRDLARDDIVVTLPNPLTEGIFKFYGSEMLKMLGIYKKVTDGKKCKSCWAVKDKTWFTSRHHRETPIRLLQGKTDVGLVWTTEITYQRQIGRKIEGINIPAPYNMADKVAYVIGSLKTARNPYNAVRFLSFLGTDEAQDIYAKHGFIKANQRELRLKPLT</sequence>
<dbReference type="Gene3D" id="3.40.190.10">
    <property type="entry name" value="Periplasmic binding protein-like II"/>
    <property type="match status" value="3"/>
</dbReference>
<reference evidence="1" key="1">
    <citation type="submission" date="2018-06" db="EMBL/GenBank/DDBJ databases">
        <authorList>
            <person name="Zhirakovskaya E."/>
        </authorList>
    </citation>
    <scope>NUCLEOTIDE SEQUENCE</scope>
</reference>
<accession>A0A3B1BK91</accession>
<evidence type="ECO:0008006" key="2">
    <source>
        <dbReference type="Google" id="ProtNLM"/>
    </source>
</evidence>
<dbReference type="InterPro" id="IPR050682">
    <property type="entry name" value="ModA/WtpA"/>
</dbReference>
<dbReference type="PANTHER" id="PTHR30632:SF0">
    <property type="entry name" value="SULFATE-BINDING PROTEIN"/>
    <property type="match status" value="1"/>
</dbReference>
<proteinExistence type="predicted"/>
<dbReference type="GO" id="GO:0015689">
    <property type="term" value="P:molybdate ion transport"/>
    <property type="evidence" value="ECO:0007669"/>
    <property type="project" value="TreeGrafter"/>
</dbReference>
<evidence type="ECO:0000313" key="1">
    <source>
        <dbReference type="EMBL" id="VAX12553.1"/>
    </source>
</evidence>
<dbReference type="EMBL" id="UOFZ01000051">
    <property type="protein sequence ID" value="VAX12553.1"/>
    <property type="molecule type" value="Genomic_DNA"/>
</dbReference>
<name>A0A3B1BK91_9ZZZZ</name>
<gene>
    <name evidence="1" type="ORF">MNBD_GAMMA24-1042</name>
</gene>
<dbReference type="AlphaFoldDB" id="A0A3B1BK91"/>
<organism evidence="1">
    <name type="scientific">hydrothermal vent metagenome</name>
    <dbReference type="NCBI Taxonomy" id="652676"/>
    <lineage>
        <taxon>unclassified sequences</taxon>
        <taxon>metagenomes</taxon>
        <taxon>ecological metagenomes</taxon>
    </lineage>
</organism>
<protein>
    <recommendedName>
        <fullName evidence="2">ABC transporter, substrate-binding protein (Cluster 6, sulfate/molybdate/tungstate/phosphate)</fullName>
    </recommendedName>
</protein>
<dbReference type="PANTHER" id="PTHR30632">
    <property type="entry name" value="MOLYBDATE-BINDING PERIPLASMIC PROTEIN"/>
    <property type="match status" value="1"/>
</dbReference>
<dbReference type="SUPFAM" id="SSF53850">
    <property type="entry name" value="Periplasmic binding protein-like II"/>
    <property type="match status" value="1"/>
</dbReference>